<reference evidence="2 3" key="1">
    <citation type="submission" date="2021-04" db="EMBL/GenBank/DDBJ databases">
        <title>Corynebacterium genitalium sp. nov. and Corynebacterium genitalium sp. nov., two new species of the genus Corynebacterium.</title>
        <authorList>
            <person name="Jaen-Luchoro D."/>
            <person name="Pinyeiro-Iglesias B."/>
            <person name="Al-Shaer S."/>
            <person name="Karlsson R."/>
            <person name="Gonzales-Siles L."/>
            <person name="Cardew S."/>
            <person name="Jensie-Markopolous S."/>
            <person name="Ohlen M."/>
            <person name="Inganas E."/>
            <person name="Moore E.R.B."/>
        </authorList>
    </citation>
    <scope>NUCLEOTIDE SEQUENCE [LARGE SCALE GENOMIC DNA]</scope>
    <source>
        <strain evidence="2 3">CCUG 55013</strain>
    </source>
</reference>
<evidence type="ECO:0000256" key="1">
    <source>
        <dbReference type="ARBA" id="ARBA00022649"/>
    </source>
</evidence>
<evidence type="ECO:0000313" key="2">
    <source>
        <dbReference type="EMBL" id="MCQ4615024.1"/>
    </source>
</evidence>
<dbReference type="RefSeq" id="WP_256001332.1">
    <property type="nucleotide sequence ID" value="NZ_JAGPYW010000015.1"/>
</dbReference>
<dbReference type="AlphaFoldDB" id="A0ABD4TUV6"/>
<gene>
    <name evidence="2" type="ORF">KBX22_09840</name>
</gene>
<organism evidence="2 3">
    <name type="scientific">Corynebacterium pseudogenitalium</name>
    <dbReference type="NCBI Taxonomy" id="38303"/>
    <lineage>
        <taxon>Bacteria</taxon>
        <taxon>Bacillati</taxon>
        <taxon>Actinomycetota</taxon>
        <taxon>Actinomycetes</taxon>
        <taxon>Mycobacteriales</taxon>
        <taxon>Corynebacteriaceae</taxon>
        <taxon>Corynebacterium</taxon>
    </lineage>
</organism>
<protein>
    <submittedName>
        <fullName evidence="2">Type II toxin-antitoxin system RelE/ParE family toxin</fullName>
    </submittedName>
</protein>
<proteinExistence type="predicted"/>
<dbReference type="Proteomes" id="UP001205080">
    <property type="component" value="Unassembled WGS sequence"/>
</dbReference>
<sequence>MQHNLPRARVRLIDDAINDLETLQRKDPQIVREVLKKMLLLERAPDAGEPLLGGLVGFRKLIVGNRHYRIVWRVCTDNNHVPVLEIAEVWAAGARADSAVYEEVTKRFKQLKHSEKLSTHPLNEVVAILGRRYTDVEPHPEPNPPEELPKWLSQALATELHVPQEEISALDKEQAQRLLTEHWSKPKES</sequence>
<dbReference type="InterPro" id="IPR035093">
    <property type="entry name" value="RelE/ParE_toxin_dom_sf"/>
</dbReference>
<comment type="caution">
    <text evidence="2">The sequence shown here is derived from an EMBL/GenBank/DDBJ whole genome shotgun (WGS) entry which is preliminary data.</text>
</comment>
<dbReference type="Pfam" id="PF05016">
    <property type="entry name" value="ParE_toxin"/>
    <property type="match status" value="1"/>
</dbReference>
<dbReference type="SUPFAM" id="SSF143011">
    <property type="entry name" value="RelE-like"/>
    <property type="match status" value="1"/>
</dbReference>
<evidence type="ECO:0000313" key="3">
    <source>
        <dbReference type="Proteomes" id="UP001205080"/>
    </source>
</evidence>
<name>A0ABD4TUV6_9CORY</name>
<keyword evidence="1" id="KW-1277">Toxin-antitoxin system</keyword>
<accession>A0ABD4TUV6</accession>
<dbReference type="InterPro" id="IPR007712">
    <property type="entry name" value="RelE/ParE_toxin"/>
</dbReference>
<dbReference type="EMBL" id="JAGPYW010000015">
    <property type="protein sequence ID" value="MCQ4615024.1"/>
    <property type="molecule type" value="Genomic_DNA"/>
</dbReference>
<dbReference type="Gene3D" id="3.30.2310.20">
    <property type="entry name" value="RelE-like"/>
    <property type="match status" value="1"/>
</dbReference>